<evidence type="ECO:0000259" key="15">
    <source>
        <dbReference type="Pfam" id="PF00890"/>
    </source>
</evidence>
<dbReference type="GO" id="GO:0008734">
    <property type="term" value="F:L-aspartate oxidase activity"/>
    <property type="evidence" value="ECO:0007669"/>
    <property type="project" value="UniProtKB-UniRule"/>
</dbReference>
<sequence length="583" mass="61089">MTPPVAERALRDDSIAAPVDVLVVGSGIAGLTTALHAVEAGCRVTLVTKDVLEHANTRYAQGGIAGVMFDDDSAAAHIHDTLVAGAGLSDPDAVRVLVDEGPTRIRELVELGVAFDRAADGTWVKGLEAAHSYPRILHAGGDATGTAIELALVARLRASAVRVIEHAFLLDLIVEGGRVRGVELLVGDVAAEPDGRAAVEGRTERLDADAVVIATGGAGRLYAHTTNPPVATGDGIAAALRAGADVRDLEFFQFHPTVLETRVGPAGDDAPEDAFLVSEAVRGEGAVLRDETGRRFMLDVHPDAELAPRDIVARAIAQRMSEQGGRPVVLDTTELRPGLVERRVFLTRRFPTIDAAARERGYDWALTPLPVTPAAHYLMGGITTDLQGRTSLPGLYAVGEAARTGVHGANRLASNSLLEGAVFGARAGDAIPPDAASSAWPVPPVHPLAAHPPADAGTDGGFRSEAAGEPFSRAALQELMWADAGLVRDAHGLQRAAQQLARWRAEPRHPVSERDLEDENLLLVAAHLVDAARRRTESVGAHHRSDAPEAQAATTDAAASDPPAITPVADRPSKSRTAEAIAC</sequence>
<dbReference type="InterPro" id="IPR027477">
    <property type="entry name" value="Succ_DH/fumarate_Rdtase_cat_sf"/>
</dbReference>
<dbReference type="UniPathway" id="UPA00253">
    <property type="reaction ID" value="UER00326"/>
</dbReference>
<dbReference type="PRINTS" id="PR00411">
    <property type="entry name" value="PNDRDTASEI"/>
</dbReference>
<feature type="compositionally biased region" description="Low complexity" evidence="14">
    <location>
        <begin position="447"/>
        <end position="456"/>
    </location>
</feature>
<keyword evidence="7 13" id="KW-0662">Pyridine nucleotide biosynthesis</keyword>
<accession>A0A3Q9J1F6</accession>
<feature type="domain" description="Fumarate reductase/succinate dehydrogenase flavoprotein-like C-terminal" evidence="16">
    <location>
        <begin position="473"/>
        <end position="551"/>
    </location>
</feature>
<evidence type="ECO:0000256" key="5">
    <source>
        <dbReference type="ARBA" id="ARBA00021901"/>
    </source>
</evidence>
<dbReference type="PANTHER" id="PTHR42716">
    <property type="entry name" value="L-ASPARTATE OXIDASE"/>
    <property type="match status" value="1"/>
</dbReference>
<protein>
    <recommendedName>
        <fullName evidence="5 12">L-aspartate oxidase</fullName>
        <ecNumber evidence="4 12">1.4.3.16</ecNumber>
    </recommendedName>
</protein>
<evidence type="ECO:0000256" key="2">
    <source>
        <dbReference type="ARBA" id="ARBA00004950"/>
    </source>
</evidence>
<dbReference type="GO" id="GO:0005737">
    <property type="term" value="C:cytoplasm"/>
    <property type="evidence" value="ECO:0007669"/>
    <property type="project" value="UniProtKB-SubCell"/>
</dbReference>
<comment type="catalytic activity">
    <reaction evidence="11">
        <text>L-aspartate + O2 = iminosuccinate + H2O2</text>
        <dbReference type="Rhea" id="RHEA:25876"/>
        <dbReference type="ChEBI" id="CHEBI:15379"/>
        <dbReference type="ChEBI" id="CHEBI:16240"/>
        <dbReference type="ChEBI" id="CHEBI:29991"/>
        <dbReference type="ChEBI" id="CHEBI:77875"/>
        <dbReference type="EC" id="1.4.3.16"/>
    </reaction>
    <physiologicalReaction direction="left-to-right" evidence="11">
        <dbReference type="Rhea" id="RHEA:25877"/>
    </physiologicalReaction>
</comment>
<keyword evidence="9 13" id="KW-0560">Oxidoreductase</keyword>
<comment type="subcellular location">
    <subcellularLocation>
        <location evidence="13">Cytoplasm</location>
    </subcellularLocation>
</comment>
<evidence type="ECO:0000259" key="16">
    <source>
        <dbReference type="Pfam" id="PF02910"/>
    </source>
</evidence>
<evidence type="ECO:0000256" key="6">
    <source>
        <dbReference type="ARBA" id="ARBA00022630"/>
    </source>
</evidence>
<feature type="region of interest" description="Disordered" evidence="14">
    <location>
        <begin position="435"/>
        <end position="459"/>
    </location>
</feature>
<dbReference type="GO" id="GO:0033765">
    <property type="term" value="F:steroid dehydrogenase activity, acting on the CH-CH group of donors"/>
    <property type="evidence" value="ECO:0007669"/>
    <property type="project" value="UniProtKB-ARBA"/>
</dbReference>
<dbReference type="EMBL" id="CP031423">
    <property type="protein sequence ID" value="AZS37246.1"/>
    <property type="molecule type" value="Genomic_DNA"/>
</dbReference>
<evidence type="ECO:0000313" key="17">
    <source>
        <dbReference type="EMBL" id="AZS37246.1"/>
    </source>
</evidence>
<evidence type="ECO:0000313" key="18">
    <source>
        <dbReference type="Proteomes" id="UP000276888"/>
    </source>
</evidence>
<dbReference type="PRINTS" id="PR00368">
    <property type="entry name" value="FADPNR"/>
</dbReference>
<dbReference type="GO" id="GO:0034628">
    <property type="term" value="P:'de novo' NAD+ biosynthetic process from L-aspartate"/>
    <property type="evidence" value="ECO:0007669"/>
    <property type="project" value="TreeGrafter"/>
</dbReference>
<dbReference type="FunFam" id="3.90.700.10:FF:000002">
    <property type="entry name" value="L-aspartate oxidase"/>
    <property type="match status" value="1"/>
</dbReference>
<comment type="function">
    <text evidence="10">Catalyzes the oxidation of L-aspartate to iminoaspartate, the first step in the de novo biosynthesis of NAD(+).</text>
</comment>
<evidence type="ECO:0000256" key="4">
    <source>
        <dbReference type="ARBA" id="ARBA00012173"/>
    </source>
</evidence>
<evidence type="ECO:0000256" key="7">
    <source>
        <dbReference type="ARBA" id="ARBA00022642"/>
    </source>
</evidence>
<evidence type="ECO:0000256" key="14">
    <source>
        <dbReference type="SAM" id="MobiDB-lite"/>
    </source>
</evidence>
<dbReference type="Proteomes" id="UP000276888">
    <property type="component" value="Chromosome"/>
</dbReference>
<evidence type="ECO:0000256" key="11">
    <source>
        <dbReference type="ARBA" id="ARBA00048305"/>
    </source>
</evidence>
<evidence type="ECO:0000256" key="3">
    <source>
        <dbReference type="ARBA" id="ARBA00008562"/>
    </source>
</evidence>
<dbReference type="RefSeq" id="WP_241240092.1">
    <property type="nucleotide sequence ID" value="NZ_CP031423.1"/>
</dbReference>
<keyword evidence="18" id="KW-1185">Reference proteome</keyword>
<dbReference type="Gene3D" id="1.20.58.100">
    <property type="entry name" value="Fumarate reductase/succinate dehydrogenase flavoprotein-like, C-terminal domain"/>
    <property type="match status" value="1"/>
</dbReference>
<dbReference type="InterPro" id="IPR037099">
    <property type="entry name" value="Fum_R/Succ_DH_flav-like_C_sf"/>
</dbReference>
<dbReference type="PANTHER" id="PTHR42716:SF2">
    <property type="entry name" value="L-ASPARTATE OXIDASE, CHLOROPLASTIC"/>
    <property type="match status" value="1"/>
</dbReference>
<evidence type="ECO:0000256" key="13">
    <source>
        <dbReference type="RuleBase" id="RU362049"/>
    </source>
</evidence>
<dbReference type="SUPFAM" id="SSF51905">
    <property type="entry name" value="FAD/NAD(P)-binding domain"/>
    <property type="match status" value="1"/>
</dbReference>
<reference evidence="17 18" key="1">
    <citation type="submission" date="2018-08" db="EMBL/GenBank/DDBJ databases">
        <title>Microbacterium lemovicicum sp. nov., a bacterium isolated from a natural uranium-rich soil.</title>
        <authorList>
            <person name="ORTET P."/>
        </authorList>
    </citation>
    <scope>NUCLEOTIDE SEQUENCE [LARGE SCALE GENOMIC DNA]</scope>
    <source>
        <strain evidence="17 18">Viu22</strain>
    </source>
</reference>
<dbReference type="Pfam" id="PF00890">
    <property type="entry name" value="FAD_binding_2"/>
    <property type="match status" value="1"/>
</dbReference>
<evidence type="ECO:0000256" key="10">
    <source>
        <dbReference type="ARBA" id="ARBA00029426"/>
    </source>
</evidence>
<dbReference type="SUPFAM" id="SSF46977">
    <property type="entry name" value="Succinate dehydrogenase/fumarate reductase flavoprotein C-terminal domain"/>
    <property type="match status" value="1"/>
</dbReference>
<dbReference type="InterPro" id="IPR015939">
    <property type="entry name" value="Fum_Rdtase/Succ_DH_flav-like_C"/>
</dbReference>
<name>A0A3Q9J1F6_9MICO</name>
<comment type="cofactor">
    <cofactor evidence="1 13">
        <name>FAD</name>
        <dbReference type="ChEBI" id="CHEBI:57692"/>
    </cofactor>
</comment>
<dbReference type="EC" id="1.4.3.16" evidence="4 12"/>
<dbReference type="Pfam" id="PF02910">
    <property type="entry name" value="Succ_DH_flav_C"/>
    <property type="match status" value="1"/>
</dbReference>
<gene>
    <name evidence="17" type="primary">nadB</name>
    <name evidence="17" type="ORF">CVS47_01879</name>
</gene>
<keyword evidence="6 13" id="KW-0285">Flavoprotein</keyword>
<dbReference type="InterPro" id="IPR003953">
    <property type="entry name" value="FAD-dep_OxRdtase_2_FAD-bd"/>
</dbReference>
<evidence type="ECO:0000256" key="12">
    <source>
        <dbReference type="NCBIfam" id="TIGR00551"/>
    </source>
</evidence>
<dbReference type="InterPro" id="IPR005288">
    <property type="entry name" value="NadB"/>
</dbReference>
<dbReference type="InterPro" id="IPR036188">
    <property type="entry name" value="FAD/NAD-bd_sf"/>
</dbReference>
<feature type="compositionally biased region" description="Low complexity" evidence="14">
    <location>
        <begin position="548"/>
        <end position="567"/>
    </location>
</feature>
<dbReference type="Gene3D" id="3.50.50.60">
    <property type="entry name" value="FAD/NAD(P)-binding domain"/>
    <property type="match status" value="1"/>
</dbReference>
<feature type="region of interest" description="Disordered" evidence="14">
    <location>
        <begin position="535"/>
        <end position="583"/>
    </location>
</feature>
<evidence type="ECO:0000256" key="9">
    <source>
        <dbReference type="ARBA" id="ARBA00023002"/>
    </source>
</evidence>
<comment type="pathway">
    <text evidence="2 13">Cofactor biosynthesis; NAD(+) biosynthesis; iminoaspartate from L-aspartate (oxidase route): step 1/1.</text>
</comment>
<dbReference type="NCBIfam" id="TIGR00551">
    <property type="entry name" value="nadB"/>
    <property type="match status" value="1"/>
</dbReference>
<proteinExistence type="inferred from homology"/>
<organism evidence="17 18">
    <name type="scientific">Microbacterium lemovicicum</name>
    <dbReference type="NCBI Taxonomy" id="1072463"/>
    <lineage>
        <taxon>Bacteria</taxon>
        <taxon>Bacillati</taxon>
        <taxon>Actinomycetota</taxon>
        <taxon>Actinomycetes</taxon>
        <taxon>Micrococcales</taxon>
        <taxon>Microbacteriaceae</taxon>
        <taxon>Microbacterium</taxon>
    </lineage>
</organism>
<feature type="domain" description="FAD-dependent oxidoreductase 2 FAD-binding" evidence="15">
    <location>
        <begin position="20"/>
        <end position="417"/>
    </location>
</feature>
<dbReference type="SUPFAM" id="SSF56425">
    <property type="entry name" value="Succinate dehydrogenase/fumarate reductase flavoprotein, catalytic domain"/>
    <property type="match status" value="1"/>
</dbReference>
<keyword evidence="8 13" id="KW-0274">FAD</keyword>
<dbReference type="AlphaFoldDB" id="A0A3Q9J1F6"/>
<comment type="similarity">
    <text evidence="3 13">Belongs to the FAD-dependent oxidoreductase 2 family. NadB subfamily.</text>
</comment>
<evidence type="ECO:0000256" key="8">
    <source>
        <dbReference type="ARBA" id="ARBA00022827"/>
    </source>
</evidence>
<dbReference type="KEGG" id="mlv:CVS47_01879"/>
<dbReference type="Gene3D" id="3.90.700.10">
    <property type="entry name" value="Succinate dehydrogenase/fumarate reductase flavoprotein, catalytic domain"/>
    <property type="match status" value="1"/>
</dbReference>
<evidence type="ECO:0000256" key="1">
    <source>
        <dbReference type="ARBA" id="ARBA00001974"/>
    </source>
</evidence>